<evidence type="ECO:0000256" key="7">
    <source>
        <dbReference type="RuleBase" id="RU362042"/>
    </source>
</evidence>
<feature type="domain" description="Peptidase S26" evidence="8">
    <location>
        <begin position="38"/>
        <end position="282"/>
    </location>
</feature>
<dbReference type="InterPro" id="IPR000223">
    <property type="entry name" value="Pept_S26A_signal_pept_1"/>
</dbReference>
<comment type="similarity">
    <text evidence="2 7">Belongs to the peptidase S26 family.</text>
</comment>
<evidence type="ECO:0000256" key="1">
    <source>
        <dbReference type="ARBA" id="ARBA00000677"/>
    </source>
</evidence>
<dbReference type="CDD" id="cd06530">
    <property type="entry name" value="S26_SPase_I"/>
    <property type="match status" value="1"/>
</dbReference>
<gene>
    <name evidence="9" type="ORF">HGMM_F33H03C34</name>
</gene>
<protein>
    <recommendedName>
        <fullName evidence="4 7">Signal peptidase I</fullName>
        <ecNumber evidence="3 7">3.4.21.89</ecNumber>
    </recommendedName>
</protein>
<evidence type="ECO:0000256" key="5">
    <source>
        <dbReference type="ARBA" id="ARBA00022801"/>
    </source>
</evidence>
<dbReference type="Gene3D" id="2.10.109.10">
    <property type="entry name" value="Umud Fragment, subunit A"/>
    <property type="match status" value="2"/>
</dbReference>
<comment type="catalytic activity">
    <reaction evidence="1 7">
        <text>Cleavage of hydrophobic, N-terminal signal or leader sequences from secreted and periplasmic proteins.</text>
        <dbReference type="EC" id="3.4.21.89"/>
    </reaction>
</comment>
<feature type="active site" evidence="6">
    <location>
        <position position="67"/>
    </location>
</feature>
<evidence type="ECO:0000256" key="3">
    <source>
        <dbReference type="ARBA" id="ARBA00013208"/>
    </source>
</evidence>
<dbReference type="PANTHER" id="PTHR43390:SF1">
    <property type="entry name" value="CHLOROPLAST PROCESSING PEPTIDASE"/>
    <property type="match status" value="1"/>
</dbReference>
<evidence type="ECO:0000313" key="9">
    <source>
        <dbReference type="EMBL" id="BAL56025.1"/>
    </source>
</evidence>
<dbReference type="Pfam" id="PF10502">
    <property type="entry name" value="Peptidase_S26"/>
    <property type="match status" value="1"/>
</dbReference>
<name>H5SIN9_9BACT</name>
<accession>H5SIN9</accession>
<keyword evidence="5 7" id="KW-0378">Hydrolase</keyword>
<dbReference type="PROSITE" id="PS00761">
    <property type="entry name" value="SPASE_I_3"/>
    <property type="match status" value="1"/>
</dbReference>
<dbReference type="PRINTS" id="PR00727">
    <property type="entry name" value="LEADERPTASE"/>
</dbReference>
<evidence type="ECO:0000256" key="4">
    <source>
        <dbReference type="ARBA" id="ARBA00019232"/>
    </source>
</evidence>
<sequence length="313" mass="36573">MFKELWQQVVRFYQWRKERKAERKRRYRQMTFPQKVVAWVRSLAGAFIVVVILNGLAVAAFEVPTGSMENTVMAGENLFVNKFIFGPSTPQIIPLFNIPLPYYKLPPLRDPQRGDVIVFIYPGDRDEVKPKEFMYYLKRCIAVAGDTLLIRNDSVFVNGQFMPFPKHAKFLPTPDDPSRIFPPGKGWTRSNYGPLRIPKKGDIIHLDADNFIEWEIFIRREGHDVDFRLGEVYIDGKPTTTYTVERDYVFGMGDNRNNSLDSRYWGFIPKENVVGTPLFVYWSWEKTDLNGNPLPLLKRLTRIRWSRLGTIVR</sequence>
<dbReference type="InterPro" id="IPR019758">
    <property type="entry name" value="Pept_S26A_signal_pept_1_CS"/>
</dbReference>
<dbReference type="InterPro" id="IPR019533">
    <property type="entry name" value="Peptidase_S26"/>
</dbReference>
<dbReference type="EMBL" id="AP011735">
    <property type="protein sequence ID" value="BAL56025.1"/>
    <property type="molecule type" value="Genomic_DNA"/>
</dbReference>
<dbReference type="AlphaFoldDB" id="H5SIN9"/>
<dbReference type="InterPro" id="IPR036286">
    <property type="entry name" value="LexA/Signal_pep-like_sf"/>
</dbReference>
<keyword evidence="7" id="KW-0645">Protease</keyword>
<dbReference type="GO" id="GO:0016020">
    <property type="term" value="C:membrane"/>
    <property type="evidence" value="ECO:0007669"/>
    <property type="project" value="UniProtKB-SubCell"/>
</dbReference>
<dbReference type="NCBIfam" id="TIGR02227">
    <property type="entry name" value="sigpep_I_bact"/>
    <property type="match status" value="1"/>
</dbReference>
<dbReference type="GO" id="GO:0009003">
    <property type="term" value="F:signal peptidase activity"/>
    <property type="evidence" value="ECO:0007669"/>
    <property type="project" value="UniProtKB-EC"/>
</dbReference>
<proteinExistence type="inferred from homology"/>
<reference evidence="9" key="2">
    <citation type="journal article" date="2012" name="PLoS ONE">
        <title>A Deeply Branching Thermophilic Bacterium with an Ancient Acetyl-CoA Pathway Dominates a Subsurface Ecosystem.</title>
        <authorList>
            <person name="Takami H."/>
            <person name="Noguchi H."/>
            <person name="Takaki Y."/>
            <person name="Uchiyama I."/>
            <person name="Toyoda A."/>
            <person name="Nishi S."/>
            <person name="Chee G.-J."/>
            <person name="Arai W."/>
            <person name="Nunoura T."/>
            <person name="Itoh T."/>
            <person name="Hattori M."/>
            <person name="Takai K."/>
        </authorList>
    </citation>
    <scope>NUCLEOTIDE SEQUENCE</scope>
</reference>
<evidence type="ECO:0000259" key="8">
    <source>
        <dbReference type="Pfam" id="PF10502"/>
    </source>
</evidence>
<organism evidence="9">
    <name type="scientific">uncultured Bacteroidota bacterium</name>
    <dbReference type="NCBI Taxonomy" id="152509"/>
    <lineage>
        <taxon>Bacteria</taxon>
        <taxon>Pseudomonadati</taxon>
        <taxon>Bacteroidota</taxon>
        <taxon>environmental samples</taxon>
    </lineage>
</organism>
<dbReference type="SUPFAM" id="SSF51306">
    <property type="entry name" value="LexA/Signal peptidase"/>
    <property type="match status" value="1"/>
</dbReference>
<evidence type="ECO:0000256" key="6">
    <source>
        <dbReference type="PIRSR" id="PIRSR600223-1"/>
    </source>
</evidence>
<dbReference type="GO" id="GO:0006465">
    <property type="term" value="P:signal peptide processing"/>
    <property type="evidence" value="ECO:0007669"/>
    <property type="project" value="InterPro"/>
</dbReference>
<evidence type="ECO:0000256" key="2">
    <source>
        <dbReference type="ARBA" id="ARBA00009370"/>
    </source>
</evidence>
<feature type="active site" evidence="6">
    <location>
        <position position="138"/>
    </location>
</feature>
<dbReference type="GO" id="GO:0004252">
    <property type="term" value="F:serine-type endopeptidase activity"/>
    <property type="evidence" value="ECO:0007669"/>
    <property type="project" value="InterPro"/>
</dbReference>
<dbReference type="PANTHER" id="PTHR43390">
    <property type="entry name" value="SIGNAL PEPTIDASE I"/>
    <property type="match status" value="1"/>
</dbReference>
<reference evidence="9" key="1">
    <citation type="journal article" date="2005" name="Environ. Microbiol.">
        <title>Genetic and functional properties of uncultivated thermophilic crenarchaeotes from a subsurface gold mine as revealed by analysis of genome fragments.</title>
        <authorList>
            <person name="Nunoura T."/>
            <person name="Hirayama H."/>
            <person name="Takami H."/>
            <person name="Oida H."/>
            <person name="Nishi S."/>
            <person name="Shimamura S."/>
            <person name="Suzuki Y."/>
            <person name="Inagaki F."/>
            <person name="Takai K."/>
            <person name="Nealson K.H."/>
            <person name="Horikoshi K."/>
        </authorList>
    </citation>
    <scope>NUCLEOTIDE SEQUENCE</scope>
</reference>
<dbReference type="EC" id="3.4.21.89" evidence="3 7"/>
<comment type="subcellular location">
    <subcellularLocation>
        <location evidence="7">Membrane</location>
        <topology evidence="7">Single-pass type II membrane protein</topology>
    </subcellularLocation>
</comment>